<keyword evidence="6" id="KW-1133">Transmembrane helix</keyword>
<proteinExistence type="predicted"/>
<dbReference type="RefSeq" id="XP_004699031.2">
    <property type="nucleotide sequence ID" value="XM_004698974.2"/>
</dbReference>
<dbReference type="InterPro" id="IPR042496">
    <property type="entry name" value="CGRF1"/>
</dbReference>
<dbReference type="InterPro" id="IPR001841">
    <property type="entry name" value="Znf_RING"/>
</dbReference>
<evidence type="ECO:0000256" key="6">
    <source>
        <dbReference type="SAM" id="Phobius"/>
    </source>
</evidence>
<keyword evidence="6" id="KW-0472">Membrane</keyword>
<evidence type="ECO:0000256" key="5">
    <source>
        <dbReference type="SAM" id="MobiDB-lite"/>
    </source>
</evidence>
<dbReference type="PROSITE" id="PS50089">
    <property type="entry name" value="ZF_RING_2"/>
    <property type="match status" value="1"/>
</dbReference>
<keyword evidence="1" id="KW-0479">Metal-binding</keyword>
<dbReference type="GeneID" id="101648428"/>
<keyword evidence="3" id="KW-0862">Zinc</keyword>
<dbReference type="PANTHER" id="PTHR15379">
    <property type="entry name" value="CELL GROWTH REGULATOR WITH RING FINGER DOMAIN PROTEIN 1"/>
    <property type="match status" value="1"/>
</dbReference>
<dbReference type="SUPFAM" id="SSF57850">
    <property type="entry name" value="RING/U-box"/>
    <property type="match status" value="1"/>
</dbReference>
<organism evidence="8 9">
    <name type="scientific">Echinops telfairi</name>
    <name type="common">Lesser hedgehog tenrec</name>
    <dbReference type="NCBI Taxonomy" id="9371"/>
    <lineage>
        <taxon>Eukaryota</taxon>
        <taxon>Metazoa</taxon>
        <taxon>Chordata</taxon>
        <taxon>Craniata</taxon>
        <taxon>Vertebrata</taxon>
        <taxon>Euteleostomi</taxon>
        <taxon>Mammalia</taxon>
        <taxon>Eutheria</taxon>
        <taxon>Afrotheria</taxon>
        <taxon>Tenrecidae</taxon>
        <taxon>Tenrecinae</taxon>
        <taxon>Echinops</taxon>
    </lineage>
</organism>
<evidence type="ECO:0000313" key="9">
    <source>
        <dbReference type="RefSeq" id="XP_004699031.2"/>
    </source>
</evidence>
<dbReference type="InterPro" id="IPR013083">
    <property type="entry name" value="Znf_RING/FYVE/PHD"/>
</dbReference>
<sequence>MGWAERLTQKGTPMAAVFLVTLYEYSPLFYIAVVFTCFVVTTGLVLGWFGWDVPVILRNSEETQFSTRVFKKQMRQVKNPFGLEIINPSSASITTGITLTTDCLEDSLLTCYWGCSVQKLHEALQKHVSCFRISTPQALEEALYSEYLYQEQHFTKKDSKEEIYCQLPSDAKIEDFGTVPRSRYPLIALLTLAEKDNRDIYDIISMVSVIHIPDKTYKLSCRILYQYLLLAQGQFHVLKQLYMSANSNSTPTSSPSSEERSTNHSSLEKAGLGESEVEPPEESSRDCVVCQNGPVNWVLLPCRHTCLCDGCVRYFQQCPMCRQFVQESFALCSQREHDKDKKKPM</sequence>
<dbReference type="CDD" id="cd16787">
    <property type="entry name" value="mRING-HC-C3HC5_CGRF1"/>
    <property type="match status" value="1"/>
</dbReference>
<dbReference type="Proteomes" id="UP000694863">
    <property type="component" value="Unplaced"/>
</dbReference>
<protein>
    <submittedName>
        <fullName evidence="9">Cell growth regulator with RING finger domain protein 1</fullName>
    </submittedName>
</protein>
<dbReference type="SMART" id="SM00184">
    <property type="entry name" value="RING"/>
    <property type="match status" value="1"/>
</dbReference>
<dbReference type="Gene3D" id="3.30.40.10">
    <property type="entry name" value="Zinc/RING finger domain, C3HC4 (zinc finger)"/>
    <property type="match status" value="1"/>
</dbReference>
<evidence type="ECO:0000313" key="8">
    <source>
        <dbReference type="Proteomes" id="UP000694863"/>
    </source>
</evidence>
<keyword evidence="6" id="KW-0812">Transmembrane</keyword>
<evidence type="ECO:0000256" key="2">
    <source>
        <dbReference type="ARBA" id="ARBA00022771"/>
    </source>
</evidence>
<keyword evidence="2 4" id="KW-0863">Zinc-finger</keyword>
<gene>
    <name evidence="9" type="primary">CGRRF1</name>
</gene>
<feature type="domain" description="RING-type" evidence="7">
    <location>
        <begin position="287"/>
        <end position="322"/>
    </location>
</feature>
<accession>A0ABM0IFR7</accession>
<feature type="transmembrane region" description="Helical" evidence="6">
    <location>
        <begin position="28"/>
        <end position="51"/>
    </location>
</feature>
<evidence type="ECO:0000259" key="7">
    <source>
        <dbReference type="PROSITE" id="PS50089"/>
    </source>
</evidence>
<evidence type="ECO:0000256" key="4">
    <source>
        <dbReference type="PROSITE-ProRule" id="PRU00175"/>
    </source>
</evidence>
<dbReference type="Pfam" id="PF13920">
    <property type="entry name" value="zf-C3HC4_3"/>
    <property type="match status" value="1"/>
</dbReference>
<name>A0ABM0IFR7_ECHTE</name>
<reference evidence="9" key="1">
    <citation type="submission" date="2025-08" db="UniProtKB">
        <authorList>
            <consortium name="RefSeq"/>
        </authorList>
    </citation>
    <scope>IDENTIFICATION</scope>
</reference>
<keyword evidence="8" id="KW-1185">Reference proteome</keyword>
<evidence type="ECO:0000256" key="3">
    <source>
        <dbReference type="ARBA" id="ARBA00022833"/>
    </source>
</evidence>
<dbReference type="PANTHER" id="PTHR15379:SF2">
    <property type="entry name" value="CELL GROWTH REGULATOR WITH RING FINGER DOMAIN PROTEIN 1"/>
    <property type="match status" value="1"/>
</dbReference>
<feature type="region of interest" description="Disordered" evidence="5">
    <location>
        <begin position="248"/>
        <end position="280"/>
    </location>
</feature>
<evidence type="ECO:0000256" key="1">
    <source>
        <dbReference type="ARBA" id="ARBA00022723"/>
    </source>
</evidence>